<dbReference type="STRING" id="233100.SAMN05216526_0190"/>
<evidence type="ECO:0000313" key="6">
    <source>
        <dbReference type="Proteomes" id="UP000223759"/>
    </source>
</evidence>
<dbReference type="InterPro" id="IPR050909">
    <property type="entry name" value="Bact_Autotransporter_VF"/>
</dbReference>
<feature type="domain" description="Filamentous haemagglutinin FhaB/tRNA nuclease CdiA-like TPS" evidence="4">
    <location>
        <begin position="42"/>
        <end position="154"/>
    </location>
</feature>
<dbReference type="NCBIfam" id="TIGR01901">
    <property type="entry name" value="adhes_NPXG"/>
    <property type="match status" value="1"/>
</dbReference>
<dbReference type="InterPro" id="IPR011050">
    <property type="entry name" value="Pectin_lyase_fold/virulence"/>
</dbReference>
<comment type="subcellular location">
    <subcellularLocation>
        <location evidence="1">Secreted</location>
    </subcellularLocation>
</comment>
<gene>
    <name evidence="5" type="ORF">SAMN05216526_0190</name>
</gene>
<dbReference type="Pfam" id="PF05860">
    <property type="entry name" value="TPS"/>
    <property type="match status" value="1"/>
</dbReference>
<dbReference type="Gene3D" id="2.160.20.10">
    <property type="entry name" value="Single-stranded right-handed beta-helix, Pectin lyase-like"/>
    <property type="match status" value="1"/>
</dbReference>
<dbReference type="PANTHER" id="PTHR12338">
    <property type="entry name" value="AUTOTRANSPORTER"/>
    <property type="match status" value="1"/>
</dbReference>
<evidence type="ECO:0000256" key="2">
    <source>
        <dbReference type="ARBA" id="ARBA00022525"/>
    </source>
</evidence>
<evidence type="ECO:0000259" key="4">
    <source>
        <dbReference type="SMART" id="SM00912"/>
    </source>
</evidence>
<dbReference type="PANTHER" id="PTHR12338:SF8">
    <property type="entry name" value="HEME_HEMOPEXIN-BINDING PROTEIN"/>
    <property type="match status" value="1"/>
</dbReference>
<evidence type="ECO:0000256" key="1">
    <source>
        <dbReference type="ARBA" id="ARBA00004613"/>
    </source>
</evidence>
<protein>
    <submittedName>
        <fullName evidence="5">Filamentous hemagglutinin family N-terminal domain-containing protein</fullName>
    </submittedName>
</protein>
<organism evidence="5 6">
    <name type="scientific">Ectothiorhodosinus mongolicus</name>
    <dbReference type="NCBI Taxonomy" id="233100"/>
    <lineage>
        <taxon>Bacteria</taxon>
        <taxon>Pseudomonadati</taxon>
        <taxon>Pseudomonadota</taxon>
        <taxon>Gammaproteobacteria</taxon>
        <taxon>Chromatiales</taxon>
        <taxon>Ectothiorhodospiraceae</taxon>
        <taxon>Ectothiorhodosinus</taxon>
    </lineage>
</organism>
<dbReference type="InterPro" id="IPR012334">
    <property type="entry name" value="Pectin_lyas_fold"/>
</dbReference>
<accession>A0A1R3VMD3</accession>
<dbReference type="SUPFAM" id="SSF51126">
    <property type="entry name" value="Pectin lyase-like"/>
    <property type="match status" value="1"/>
</dbReference>
<dbReference type="EMBL" id="FTPK01000001">
    <property type="protein sequence ID" value="SIT65739.1"/>
    <property type="molecule type" value="Genomic_DNA"/>
</dbReference>
<keyword evidence="2" id="KW-0964">Secreted</keyword>
<reference evidence="5 6" key="1">
    <citation type="submission" date="2017-01" db="EMBL/GenBank/DDBJ databases">
        <authorList>
            <person name="Mah S.A."/>
            <person name="Swanson W.J."/>
            <person name="Moy G.W."/>
            <person name="Vacquier V.D."/>
        </authorList>
    </citation>
    <scope>NUCLEOTIDE SEQUENCE [LARGE SCALE GENOMIC DNA]</scope>
    <source>
        <strain evidence="5 6">M9</strain>
    </source>
</reference>
<keyword evidence="6" id="KW-1185">Reference proteome</keyword>
<dbReference type="InterPro" id="IPR008638">
    <property type="entry name" value="FhaB/CdiA-like_TPS"/>
</dbReference>
<name>A0A1R3VMD3_9GAMM</name>
<dbReference type="Proteomes" id="UP000223759">
    <property type="component" value="Unassembled WGS sequence"/>
</dbReference>
<sequence length="2878" mass="289335">MSRVNTMKHKKSHEMTRGHGVRPRLLPWMIGLALTPSLALADATLPTGGQIMQGVGAITQSGNRVDVLQDSQRMVTHWQTFNVGRDAHVHFNQPNANAIVLNRVLSGNASAIHGRITADGQVALINPAGVFFSGTARVDVGGLIASTQNLSDSDFMSGQFQFSGAGAGAAVINHGQIHVRSGGYVALVGATINNAGEIMAPGGTVALAAADQVRLEISGNSLIGVRLDGETANASITNSGIIGADDGRVILSAKQASGALGAAINQTGVVRANRLTASADGRITIDGGQGTVMLAGETEAKGTQTSLAGGSIDVTGDVVQVSGSVDTSGSGGGGEIYIGGGWQGNDPDITEARVLLVSSDAEIRADAITHGDGGTIALWSSDRTRFDGQISARGAGDSGRGGAVETSSRGALGLWGNVDVSADSGLGGLWLLDPENLFIVADDHSPTPVDLADNTNPDATSNSLTNEYVRASSINSALNSSSTVAITLQAAAKIEVLEQIIKEGSGEATLTFQSGNASTNGSPSIGTILVGAPISSGDNAGSFNLIFDARKEIIINESIAASDTASALNVTFGEITGQGVDGRTIIRDSIATNGGNVTFNTLTELHNANPVTTTIQTPSSARSGNIVFAKDVELRNNNGTPQVTLNAQGSSAGTQGRGGDITFNGNIISAKPDDIDLQPQRLVLLNDGAPNSGSNTNGTITLGTVSGDSIGGTEDAALNRLTITSSKPVTLNAGTINIKSGAGEVIVFDGPNREMHFTGSTTTINVVGTEDGSDNPIFTDYLQDTFDLVAAAAGTQTLNVVSDRSIRIQGSGSTTREIRSLNDEDLNIVLSAFNASAAVGGGIIVDRADLKSSGGHIELRGPTGQAAVGFGGDSDNITDGVHIANSQLLSEGGNIVILGSAPTTADGGAGIRMIGSRSVFDSEGGFISLEGIAPDQASTDSKNGVVLGDGSALVTIRSGNGNISITGDVSGVGDTMGSEVTGGANYTGLTLNIARVSSDQGDILLIGRGGGGDQSFITENHGISLRGQNTRVISDEGDIALIGSSGGKIDPTGSASSYGIFAEGSNMYIGRDENFSAASGDILFEADSMFLVNSSDQRLRVSSSGQLLIRPETASTNIEFGNAGTQPEVDGQKTLYLGEDWFNGSTRSVFLSAPVVTAMRIDETQQTLSIAGNSGGAFKLIVHGVTTAPITFSSDLEILRSNVEAALSDQIGGTSVTSSPSSGLFTVNFGEPVDDLMVADEAAIGFKHVTVGRSDLSGTITVAAASLFRDDLTLLTGDRAAGNTESILIDAPLTVRRQPNNDRGGTLATFVASTSGKGGIEAPGIVTADNLLLSGVGPFNFIAENQINTLSVSVDGSITLFNSGAITVDDVTASYSQRAISLADSELFALDETEVPQSDIRTTGGNGSIILRTTSGNIVLNDGTATGADQAVSANGTGNVLIRAMNGSIESNASVLSGTGHITLKAQNNIDLNGGVGVETATGGTISLDAVTGALTMAGDSNVTATNSSARLAAGGNLTVGNVTATNVSLVSGASIINVTGSTMNVTADKLRVIAQGSIGESNNHLTTSVDTVSALAATGSIFVTEANGVTVDSVAVTVRDFNANASTTEVADALQSDLTTGDDGDIVLVATLGDIVLNDGTATNAGQAVSADGSGSVRLEATAGSLTANAGADILSGSGDITLRAGEGISLGANVDVVTASLGTISINAVGGALTMAGNSNVTASGSSARLAADGNLTVGNVQATNVSLVSGNGAIINAAGSEMNVTATNLRLQAEGAIGASDSHLTTSVDTVSALAATGSIFVTEANGVTVDSVAVTVRDFNANASTTEVADALQSDLTTGDDGDIVLVATLGDIVLNDGTATNAGQAVSADGSGSVRLEATAGSLTANAGADILSGSGDITLRAGEGISLGANVDVVTASLGTISINAVGGALTMAGNSNVTASGSSARLAADGDLTVGNVTASNVSLVSGGAIINAADSIKNVTATNLRLQAQDSIGVAGRHLTTNADTISALASTGSIFVTETNGVTVDSVAVTVRDFDANASTTEVADALQSDLTTGDDGDIVLVATLGDITLKDGHDDDGIAVSANGTGNVLIRAMDGSIESNADILSDTGHLTLRAENNINLNEEVDVVTGAPGTISFNAVTGALTMAGNSSVTASGSSARLAADGDLTVGNVTADDVSLVSGASIINAAGSTMNVTATNLRLQAEGAIGASDRHLTTSVDTISALAATSSLFITETNGLIVGDVAVTVSEMGDSGQVSTVDDSVLSGLKAETAEKMIFVTLDGGDLTQANGSPILVGRLRLDVDGGIELNDADNSIEEMAATTTNSGISFRNQGALKITTLDGISGFDSNSNDIRVWAGGDLRLAEDINAGTANVYIVSDGGGVESLHSGPSGDGPFAKIQANRLGAKARDAILLLGDNEIDVFAGSVTVSGDGLEFVSSGSLTVGDLGTLTVAGIDIGPLAGITTNGGDIDLVLEAAGSDPGMLSLMNAISTGSRSTGNVLLFADGDILMSANGAGVTAKRLTIDEASGGDVRLAHPQNPVSLNAARLFSEGANDVAEFVALDVGGVVQFANRGDLSLPVGVVGNNIWIRAEGDLTVGGGVVAGPGNSPQNVVLAAGGAFRNTLGASAISASSGWVIYDNNPLNDLSRLGGLIPQYRFFSTTYDDLPIPLMPIGGNVYVSTMPLQIPETFFRGLHGSDAALGTGAVARNSAPEGASTALMSQGADRGAIIPGGNYSMPLQPWTGVFGGRLGSMPRPIGGAWVVGSAADNTDGLAAPLSLQLRPNVPFQASLENILGGAELWSANLSDGQALPSWLQIADVDGMRILTGRPPADFSGSLSLGLLVRDVGDGFLKLINIEIDANLGIAQN</sequence>
<keyword evidence="3" id="KW-0732">Signal</keyword>
<dbReference type="GO" id="GO:0005576">
    <property type="term" value="C:extracellular region"/>
    <property type="evidence" value="ECO:0007669"/>
    <property type="project" value="UniProtKB-SubCell"/>
</dbReference>
<evidence type="ECO:0000256" key="3">
    <source>
        <dbReference type="ARBA" id="ARBA00022729"/>
    </source>
</evidence>
<dbReference type="SMART" id="SM00912">
    <property type="entry name" value="Haemagg_act"/>
    <property type="match status" value="1"/>
</dbReference>
<evidence type="ECO:0000313" key="5">
    <source>
        <dbReference type="EMBL" id="SIT65739.1"/>
    </source>
</evidence>
<proteinExistence type="predicted"/>